<dbReference type="FunFam" id="3.40.50.300:FF:000134">
    <property type="entry name" value="Iron-enterobactin ABC transporter ATP-binding protein"/>
    <property type="match status" value="1"/>
</dbReference>
<keyword evidence="7" id="KW-1185">Reference proteome</keyword>
<dbReference type="EMBL" id="FOGQ01000013">
    <property type="protein sequence ID" value="SES23131.1"/>
    <property type="molecule type" value="Genomic_DNA"/>
</dbReference>
<dbReference type="InterPro" id="IPR003439">
    <property type="entry name" value="ABC_transporter-like_ATP-bd"/>
</dbReference>
<dbReference type="GO" id="GO:0016887">
    <property type="term" value="F:ATP hydrolysis activity"/>
    <property type="evidence" value="ECO:0007669"/>
    <property type="project" value="InterPro"/>
</dbReference>
<dbReference type="Gene3D" id="3.40.50.300">
    <property type="entry name" value="P-loop containing nucleotide triphosphate hydrolases"/>
    <property type="match status" value="1"/>
</dbReference>
<dbReference type="PANTHER" id="PTHR42794:SF1">
    <property type="entry name" value="HEMIN IMPORT ATP-BINDING PROTEIN HMUV"/>
    <property type="match status" value="1"/>
</dbReference>
<evidence type="ECO:0000313" key="7">
    <source>
        <dbReference type="Proteomes" id="UP000198929"/>
    </source>
</evidence>
<evidence type="ECO:0000313" key="6">
    <source>
        <dbReference type="EMBL" id="SES23131.1"/>
    </source>
</evidence>
<keyword evidence="2" id="KW-0547">Nucleotide-binding</keyword>
<gene>
    <name evidence="6" type="ORF">SAMN05661109_02316</name>
</gene>
<dbReference type="InterPro" id="IPR027417">
    <property type="entry name" value="P-loop_NTPase"/>
</dbReference>
<evidence type="ECO:0000259" key="5">
    <source>
        <dbReference type="PROSITE" id="PS50893"/>
    </source>
</evidence>
<dbReference type="CDD" id="cd03214">
    <property type="entry name" value="ABC_Iron-Siderophores_B12_Hemin"/>
    <property type="match status" value="1"/>
</dbReference>
<sequence length="279" mass="30275">MSITVRDLAVKYGRKTVVSDISLDFSSPGVYGIVGPNGAGKSTLMRAVAGVQDFSGTVLYDDQPLVAYSRAQRVEVLSYIAQYSGPPISMTVRDVVTLGRTAGKGLWRGMDSGDEDVINQSMNHTDVYGLADRPLAELSGGQVQRVMLARAMAQQASHMLLDEPNNHLDLQHQYNLMSLLRHFSREHGVIVLIAIHDIAMAARFCDSVALIGEGGILLETGPADEILTPNALKEVFGVHAKLVEIASGRVVLDVEGTTLRTWGPHLDQPQAHRTPRSHD</sequence>
<dbReference type="RefSeq" id="WP_092260321.1">
    <property type="nucleotide sequence ID" value="NZ_CP047199.1"/>
</dbReference>
<name>A0A1H9VNK6_9CORY</name>
<dbReference type="Pfam" id="PF00005">
    <property type="entry name" value="ABC_tran"/>
    <property type="match status" value="1"/>
</dbReference>
<dbReference type="AlphaFoldDB" id="A0A1H9VNK6"/>
<dbReference type="SMART" id="SM00382">
    <property type="entry name" value="AAA"/>
    <property type="match status" value="1"/>
</dbReference>
<dbReference type="PANTHER" id="PTHR42794">
    <property type="entry name" value="HEMIN IMPORT ATP-BINDING PROTEIN HMUV"/>
    <property type="match status" value="1"/>
</dbReference>
<dbReference type="STRING" id="1121357.SAMN05661109_02316"/>
<dbReference type="GO" id="GO:0005524">
    <property type="term" value="F:ATP binding"/>
    <property type="evidence" value="ECO:0007669"/>
    <property type="project" value="UniProtKB-KW"/>
</dbReference>
<dbReference type="SUPFAM" id="SSF52540">
    <property type="entry name" value="P-loop containing nucleoside triphosphate hydrolases"/>
    <property type="match status" value="1"/>
</dbReference>
<evidence type="ECO:0000256" key="2">
    <source>
        <dbReference type="ARBA" id="ARBA00022741"/>
    </source>
</evidence>
<dbReference type="Proteomes" id="UP000198929">
    <property type="component" value="Unassembled WGS sequence"/>
</dbReference>
<keyword evidence="1" id="KW-0813">Transport</keyword>
<dbReference type="PROSITE" id="PS50893">
    <property type="entry name" value="ABC_TRANSPORTER_2"/>
    <property type="match status" value="1"/>
</dbReference>
<feature type="domain" description="ABC transporter" evidence="5">
    <location>
        <begin position="3"/>
        <end position="238"/>
    </location>
</feature>
<evidence type="ECO:0000256" key="3">
    <source>
        <dbReference type="ARBA" id="ARBA00022840"/>
    </source>
</evidence>
<dbReference type="InterPro" id="IPR003593">
    <property type="entry name" value="AAA+_ATPase"/>
</dbReference>
<protein>
    <submittedName>
        <fullName evidence="6">Iron complex transport system ATP-binding protein</fullName>
    </submittedName>
</protein>
<proteinExistence type="predicted"/>
<evidence type="ECO:0000256" key="4">
    <source>
        <dbReference type="ARBA" id="ARBA00022967"/>
    </source>
</evidence>
<accession>A0A1H9VNK6</accession>
<organism evidence="6 7">
    <name type="scientific">Corynebacterium cystitidis DSM 20524</name>
    <dbReference type="NCBI Taxonomy" id="1121357"/>
    <lineage>
        <taxon>Bacteria</taxon>
        <taxon>Bacillati</taxon>
        <taxon>Actinomycetota</taxon>
        <taxon>Actinomycetes</taxon>
        <taxon>Mycobacteriales</taxon>
        <taxon>Corynebacteriaceae</taxon>
        <taxon>Corynebacterium</taxon>
    </lineage>
</organism>
<evidence type="ECO:0000256" key="1">
    <source>
        <dbReference type="ARBA" id="ARBA00022448"/>
    </source>
</evidence>
<keyword evidence="3 6" id="KW-0067">ATP-binding</keyword>
<reference evidence="7" key="1">
    <citation type="submission" date="2016-10" db="EMBL/GenBank/DDBJ databases">
        <authorList>
            <person name="Varghese N."/>
            <person name="Submissions S."/>
        </authorList>
    </citation>
    <scope>NUCLEOTIDE SEQUENCE [LARGE SCALE GENOMIC DNA]</scope>
    <source>
        <strain evidence="7">DSM 20524</strain>
    </source>
</reference>
<keyword evidence="4" id="KW-1278">Translocase</keyword>